<dbReference type="OrthoDB" id="6763022at2759"/>
<sequence length="106" mass="12851">MLRRTKLRIKHVYAPTEEKIEEEKDKFYEISEETEAKDEPRDLQDVHEPTIDVVVKARRLQWLGHIETMTEDRIPKTIAQKRPDYKKKKGRPRKRLHEMVMLDLEN</sequence>
<evidence type="ECO:0000313" key="3">
    <source>
        <dbReference type="Proteomes" id="UP000801492"/>
    </source>
</evidence>
<dbReference type="AlphaFoldDB" id="A0A8K0GBH5"/>
<name>A0A8K0GBH5_IGNLU</name>
<reference evidence="2" key="1">
    <citation type="submission" date="2019-08" db="EMBL/GenBank/DDBJ databases">
        <title>The genome of the North American firefly Photinus pyralis.</title>
        <authorList>
            <consortium name="Photinus pyralis genome working group"/>
            <person name="Fallon T.R."/>
            <person name="Sander Lower S.E."/>
            <person name="Weng J.-K."/>
        </authorList>
    </citation>
    <scope>NUCLEOTIDE SEQUENCE</scope>
    <source>
        <strain evidence="2">TRF0915ILg1</strain>
        <tissue evidence="2">Whole body</tissue>
    </source>
</reference>
<organism evidence="2 3">
    <name type="scientific">Ignelater luminosus</name>
    <name type="common">Cucubano</name>
    <name type="synonym">Pyrophorus luminosus</name>
    <dbReference type="NCBI Taxonomy" id="2038154"/>
    <lineage>
        <taxon>Eukaryota</taxon>
        <taxon>Metazoa</taxon>
        <taxon>Ecdysozoa</taxon>
        <taxon>Arthropoda</taxon>
        <taxon>Hexapoda</taxon>
        <taxon>Insecta</taxon>
        <taxon>Pterygota</taxon>
        <taxon>Neoptera</taxon>
        <taxon>Endopterygota</taxon>
        <taxon>Coleoptera</taxon>
        <taxon>Polyphaga</taxon>
        <taxon>Elateriformia</taxon>
        <taxon>Elateroidea</taxon>
        <taxon>Elateridae</taxon>
        <taxon>Agrypninae</taxon>
        <taxon>Pyrophorini</taxon>
        <taxon>Ignelater</taxon>
    </lineage>
</organism>
<gene>
    <name evidence="2" type="ORF">ILUMI_07566</name>
</gene>
<proteinExistence type="predicted"/>
<comment type="caution">
    <text evidence="2">The sequence shown here is derived from an EMBL/GenBank/DDBJ whole genome shotgun (WGS) entry which is preliminary data.</text>
</comment>
<protein>
    <submittedName>
        <fullName evidence="2">Uncharacterized protein</fullName>
    </submittedName>
</protein>
<dbReference type="Proteomes" id="UP000801492">
    <property type="component" value="Unassembled WGS sequence"/>
</dbReference>
<feature type="region of interest" description="Disordered" evidence="1">
    <location>
        <begin position="24"/>
        <end position="45"/>
    </location>
</feature>
<evidence type="ECO:0000313" key="2">
    <source>
        <dbReference type="EMBL" id="KAF2898620.1"/>
    </source>
</evidence>
<keyword evidence="3" id="KW-1185">Reference proteome</keyword>
<evidence type="ECO:0000256" key="1">
    <source>
        <dbReference type="SAM" id="MobiDB-lite"/>
    </source>
</evidence>
<accession>A0A8K0GBH5</accession>
<dbReference type="EMBL" id="VTPC01003380">
    <property type="protein sequence ID" value="KAF2898620.1"/>
    <property type="molecule type" value="Genomic_DNA"/>
</dbReference>